<accession>A0A1Y3EIT4</accession>
<proteinExistence type="predicted"/>
<evidence type="ECO:0000313" key="1">
    <source>
        <dbReference type="EMBL" id="OUC45044.1"/>
    </source>
</evidence>
<evidence type="ECO:0000313" key="2">
    <source>
        <dbReference type="Proteomes" id="UP000243006"/>
    </source>
</evidence>
<comment type="caution">
    <text evidence="1">The sequence shown here is derived from an EMBL/GenBank/DDBJ whole genome shotgun (WGS) entry which is preliminary data.</text>
</comment>
<dbReference type="EMBL" id="LVZM01010905">
    <property type="protein sequence ID" value="OUC45044.1"/>
    <property type="molecule type" value="Genomic_DNA"/>
</dbReference>
<protein>
    <submittedName>
        <fullName evidence="1">Uncharacterized protein</fullName>
    </submittedName>
</protein>
<feature type="non-terminal residue" evidence="1">
    <location>
        <position position="95"/>
    </location>
</feature>
<gene>
    <name evidence="1" type="ORF">D917_08681</name>
</gene>
<dbReference type="AlphaFoldDB" id="A0A1Y3EIT4"/>
<name>A0A1Y3EIT4_9BILA</name>
<reference evidence="1 2" key="1">
    <citation type="submission" date="2015-04" db="EMBL/GenBank/DDBJ databases">
        <title>Draft genome of the roundworm Trichinella nativa.</title>
        <authorList>
            <person name="Mitreva M."/>
        </authorList>
    </citation>
    <scope>NUCLEOTIDE SEQUENCE [LARGE SCALE GENOMIC DNA]</scope>
    <source>
        <strain evidence="1 2">ISS45</strain>
    </source>
</reference>
<dbReference type="Proteomes" id="UP000243006">
    <property type="component" value="Unassembled WGS sequence"/>
</dbReference>
<organism evidence="1 2">
    <name type="scientific">Trichinella nativa</name>
    <dbReference type="NCBI Taxonomy" id="6335"/>
    <lineage>
        <taxon>Eukaryota</taxon>
        <taxon>Metazoa</taxon>
        <taxon>Ecdysozoa</taxon>
        <taxon>Nematoda</taxon>
        <taxon>Enoplea</taxon>
        <taxon>Dorylaimia</taxon>
        <taxon>Trichinellida</taxon>
        <taxon>Trichinellidae</taxon>
        <taxon>Trichinella</taxon>
    </lineage>
</organism>
<sequence>MANVNIRCIILAYGDESDLDQNINRLCQKAGQKENVKLTLREYSKSKRQPRRNSSYYGGNFKNHFTNSFSQEQAKLKQAQIRLLDMHSRKLFSPQ</sequence>